<name>A0A0G4IDR8_9ALVE</name>
<dbReference type="AlphaFoldDB" id="A0A0G4IDR8"/>
<evidence type="ECO:0000256" key="1">
    <source>
        <dbReference type="SAM" id="MobiDB-lite"/>
    </source>
</evidence>
<feature type="compositionally biased region" description="Basic and acidic residues" evidence="1">
    <location>
        <begin position="9"/>
        <end position="18"/>
    </location>
</feature>
<gene>
    <name evidence="2" type="ORF">Cvel_13382</name>
</gene>
<dbReference type="EMBL" id="CDMZ01005855">
    <property type="protein sequence ID" value="CEM55244.1"/>
    <property type="molecule type" value="Genomic_DNA"/>
</dbReference>
<organism evidence="2">
    <name type="scientific">Chromera velia CCMP2878</name>
    <dbReference type="NCBI Taxonomy" id="1169474"/>
    <lineage>
        <taxon>Eukaryota</taxon>
        <taxon>Sar</taxon>
        <taxon>Alveolata</taxon>
        <taxon>Colpodellida</taxon>
        <taxon>Chromeraceae</taxon>
        <taxon>Chromera</taxon>
    </lineage>
</organism>
<feature type="region of interest" description="Disordered" evidence="1">
    <location>
        <begin position="66"/>
        <end position="86"/>
    </location>
</feature>
<reference evidence="2" key="1">
    <citation type="submission" date="2014-11" db="EMBL/GenBank/DDBJ databases">
        <authorList>
            <person name="Otto D Thomas"/>
            <person name="Naeem Raeece"/>
        </authorList>
    </citation>
    <scope>NUCLEOTIDE SEQUENCE</scope>
</reference>
<sequence length="86" mass="9013">MFLPGLQTKRGERGKAGEGTRAAEGALAAQGVHREILSITEEVSAMLVPDVHALVVIMRASHTLHSDAPVATNPAVERGTMQSRAG</sequence>
<evidence type="ECO:0000313" key="2">
    <source>
        <dbReference type="EMBL" id="CEM55244.1"/>
    </source>
</evidence>
<dbReference type="VEuPathDB" id="CryptoDB:Cvel_13382"/>
<accession>A0A0G4IDR8</accession>
<proteinExistence type="predicted"/>
<feature type="region of interest" description="Disordered" evidence="1">
    <location>
        <begin position="1"/>
        <end position="27"/>
    </location>
</feature>
<protein>
    <submittedName>
        <fullName evidence="2">Uncharacterized protein</fullName>
    </submittedName>
</protein>